<dbReference type="RefSeq" id="WP_020375889.1">
    <property type="nucleotide sequence ID" value="NZ_FWWY01000001.1"/>
</dbReference>
<comment type="similarity">
    <text evidence="1">Belongs to the GerABKA family.</text>
</comment>
<keyword evidence="5" id="KW-1185">Reference proteome</keyword>
<dbReference type="InterPro" id="IPR004995">
    <property type="entry name" value="Spore_Ger"/>
</dbReference>
<keyword evidence="2 3" id="KW-0472">Membrane</keyword>
<reference evidence="5" key="1">
    <citation type="submission" date="2017-04" db="EMBL/GenBank/DDBJ databases">
        <authorList>
            <person name="Varghese N."/>
            <person name="Submissions S."/>
        </authorList>
    </citation>
    <scope>NUCLEOTIDE SEQUENCE [LARGE SCALE GENOMIC DNA]</scope>
    <source>
        <strain evidence="5">DSM 9293</strain>
    </source>
</reference>
<dbReference type="EMBL" id="FWWY01000001">
    <property type="protein sequence ID" value="SMC04805.1"/>
    <property type="molecule type" value="Genomic_DNA"/>
</dbReference>
<dbReference type="InterPro" id="IPR050768">
    <property type="entry name" value="UPF0353/GerABKA_families"/>
</dbReference>
<organism evidence="4 5">
    <name type="scientific">Sulfobacillus thermosulfidooxidans (strain DSM 9293 / VKM B-1269 / AT-1)</name>
    <dbReference type="NCBI Taxonomy" id="929705"/>
    <lineage>
        <taxon>Bacteria</taxon>
        <taxon>Bacillati</taxon>
        <taxon>Bacillota</taxon>
        <taxon>Clostridia</taxon>
        <taxon>Eubacteriales</taxon>
        <taxon>Clostridiales Family XVII. Incertae Sedis</taxon>
        <taxon>Sulfobacillus</taxon>
    </lineage>
</organism>
<protein>
    <submittedName>
        <fullName evidence="4">Spore germination protein KA</fullName>
    </submittedName>
</protein>
<dbReference type="STRING" id="28034.BFX07_01905"/>
<dbReference type="GO" id="GO:0009847">
    <property type="term" value="P:spore germination"/>
    <property type="evidence" value="ECO:0007669"/>
    <property type="project" value="InterPro"/>
</dbReference>
<dbReference type="AlphaFoldDB" id="A0A1W1WEY6"/>
<gene>
    <name evidence="4" type="ORF">SAMN00768000_1849</name>
</gene>
<feature type="transmembrane region" description="Helical" evidence="3">
    <location>
        <begin position="358"/>
        <end position="378"/>
    </location>
</feature>
<feature type="transmembrane region" description="Helical" evidence="3">
    <location>
        <begin position="399"/>
        <end position="428"/>
    </location>
</feature>
<dbReference type="PANTHER" id="PTHR22550">
    <property type="entry name" value="SPORE GERMINATION PROTEIN"/>
    <property type="match status" value="1"/>
</dbReference>
<dbReference type="Pfam" id="PF03323">
    <property type="entry name" value="GerA"/>
    <property type="match status" value="1"/>
</dbReference>
<keyword evidence="3" id="KW-0812">Transmembrane</keyword>
<feature type="transmembrane region" description="Helical" evidence="3">
    <location>
        <begin position="321"/>
        <end position="338"/>
    </location>
</feature>
<dbReference type="PIRSF" id="PIRSF005690">
    <property type="entry name" value="GerBA"/>
    <property type="match status" value="1"/>
</dbReference>
<keyword evidence="3" id="KW-1133">Transmembrane helix</keyword>
<dbReference type="GO" id="GO:0016020">
    <property type="term" value="C:membrane"/>
    <property type="evidence" value="ECO:0007669"/>
    <property type="project" value="InterPro"/>
</dbReference>
<dbReference type="PANTHER" id="PTHR22550:SF5">
    <property type="entry name" value="LEUCINE ZIPPER PROTEIN 4"/>
    <property type="match status" value="1"/>
</dbReference>
<evidence type="ECO:0000256" key="1">
    <source>
        <dbReference type="ARBA" id="ARBA00005278"/>
    </source>
</evidence>
<evidence type="ECO:0000256" key="3">
    <source>
        <dbReference type="SAM" id="Phobius"/>
    </source>
</evidence>
<proteinExistence type="inferred from homology"/>
<name>A0A1W1WEY6_SULTA</name>
<evidence type="ECO:0000313" key="5">
    <source>
        <dbReference type="Proteomes" id="UP000192660"/>
    </source>
</evidence>
<dbReference type="Proteomes" id="UP000192660">
    <property type="component" value="Unassembled WGS sequence"/>
</dbReference>
<feature type="transmembrane region" description="Helical" evidence="3">
    <location>
        <begin position="440"/>
        <end position="465"/>
    </location>
</feature>
<evidence type="ECO:0000256" key="2">
    <source>
        <dbReference type="ARBA" id="ARBA00023136"/>
    </source>
</evidence>
<accession>A0A1W1WEY6</accession>
<evidence type="ECO:0000313" key="4">
    <source>
        <dbReference type="EMBL" id="SMC04805.1"/>
    </source>
</evidence>
<sequence>MDELFNAEALKDVIKLAKPLLQELEGWIKLLSEPPYSLLQYSPDLSAVYDRLKSGFGSSPDVLLRWIIVPSCAPHKVLVASIDGLSDTQMVDQDIIAPLLKTTTSPASWGENTITPGHIHSESQWDKIIEALAAGNTLIFAPGFDKVWVVDTVKYRQRSISRPQTELSVRGPEEAFNEVILTQMNQLRQRILDPQLRFHKLTVGTRQHTTVVLAYIEGLANPSLIQTCLNRLEHVKISGHANSTLIAGLIRDHPRSIFPTIRATERVDIACWRLLEGKVVILVDGDPFVLIAPAPLGDFYRTAMDYSGAWYDTSFVRMIRLLGWILGIYFPALYIALTEVNPNLIPSTLLVITLGDHAALPFSPFVEAILMVVIVEVLREAALRLPKPMSTTIGTVGAIVVGTAVVKAGFVSPQIIVVITLTALSFYSVPVYELTGTWRLVNVVMLLVSAVMGILGILLVTLLLIGTLSAMTSFGTPYFEPATPFRRTDWKDYLIRLPWTVLRTRLSAARPLAIVTSQHEKVPEPVHLKRGRANAGE</sequence>